<dbReference type="OrthoDB" id="187395at2"/>
<feature type="transmembrane region" description="Helical" evidence="7">
    <location>
        <begin position="276"/>
        <end position="297"/>
    </location>
</feature>
<reference evidence="11" key="1">
    <citation type="submission" date="2015-07" db="EMBL/GenBank/DDBJ databases">
        <title>Complete genome sequence and phylogenetic analysis of Limnochorda pilosa.</title>
        <authorList>
            <person name="Watanabe M."/>
            <person name="Kojima H."/>
            <person name="Fukui M."/>
        </authorList>
    </citation>
    <scope>NUCLEOTIDE SEQUENCE [LARGE SCALE GENOMIC DNA]</scope>
    <source>
        <strain evidence="11">HC45</strain>
    </source>
</reference>
<feature type="compositionally biased region" description="Polar residues" evidence="8">
    <location>
        <begin position="1"/>
        <end position="10"/>
    </location>
</feature>
<keyword evidence="6 7" id="KW-0472">Membrane</keyword>
<feature type="transmembrane region" description="Helical" evidence="7">
    <location>
        <begin position="141"/>
        <end position="163"/>
    </location>
</feature>
<evidence type="ECO:0000256" key="8">
    <source>
        <dbReference type="SAM" id="MobiDB-lite"/>
    </source>
</evidence>
<dbReference type="InterPro" id="IPR000515">
    <property type="entry name" value="MetI-like"/>
</dbReference>
<dbReference type="Gene3D" id="1.10.3720.10">
    <property type="entry name" value="MetI-like"/>
    <property type="match status" value="1"/>
</dbReference>
<comment type="subcellular location">
    <subcellularLocation>
        <location evidence="1 7">Cell membrane</location>
        <topology evidence="1 7">Multi-pass membrane protein</topology>
    </subcellularLocation>
</comment>
<dbReference type="RefSeq" id="WP_068137238.1">
    <property type="nucleotide sequence ID" value="NZ_AP014924.1"/>
</dbReference>
<feature type="transmembrane region" description="Helical" evidence="7">
    <location>
        <begin position="41"/>
        <end position="63"/>
    </location>
</feature>
<evidence type="ECO:0000256" key="2">
    <source>
        <dbReference type="ARBA" id="ARBA00022448"/>
    </source>
</evidence>
<keyword evidence="2 7" id="KW-0813">Transport</keyword>
<organism evidence="10 11">
    <name type="scientific">Limnochorda pilosa</name>
    <dbReference type="NCBI Taxonomy" id="1555112"/>
    <lineage>
        <taxon>Bacteria</taxon>
        <taxon>Bacillati</taxon>
        <taxon>Bacillota</taxon>
        <taxon>Limnochordia</taxon>
        <taxon>Limnochordales</taxon>
        <taxon>Limnochordaceae</taxon>
        <taxon>Limnochorda</taxon>
    </lineage>
</organism>
<dbReference type="PROSITE" id="PS50928">
    <property type="entry name" value="ABC_TM1"/>
    <property type="match status" value="1"/>
</dbReference>
<evidence type="ECO:0000259" key="9">
    <source>
        <dbReference type="PROSITE" id="PS50928"/>
    </source>
</evidence>
<dbReference type="CDD" id="cd06261">
    <property type="entry name" value="TM_PBP2"/>
    <property type="match status" value="1"/>
</dbReference>
<evidence type="ECO:0000256" key="3">
    <source>
        <dbReference type="ARBA" id="ARBA00022475"/>
    </source>
</evidence>
<proteinExistence type="inferred from homology"/>
<feature type="transmembrane region" description="Helical" evidence="7">
    <location>
        <begin position="108"/>
        <end position="129"/>
    </location>
</feature>
<dbReference type="PANTHER" id="PTHR43744:SF12">
    <property type="entry name" value="ABC TRANSPORTER PERMEASE PROTEIN MG189-RELATED"/>
    <property type="match status" value="1"/>
</dbReference>
<keyword evidence="4 7" id="KW-0812">Transmembrane</keyword>
<protein>
    <submittedName>
        <fullName evidence="10">Sugar ABC transporter permease</fullName>
    </submittedName>
</protein>
<dbReference type="SUPFAM" id="SSF161098">
    <property type="entry name" value="MetI-like"/>
    <property type="match status" value="1"/>
</dbReference>
<dbReference type="STRING" id="1555112.LIP_1990"/>
<keyword evidence="11" id="KW-1185">Reference proteome</keyword>
<gene>
    <name evidence="10" type="ORF">LIP_1990</name>
</gene>
<reference evidence="11" key="2">
    <citation type="journal article" date="2016" name="Int. J. Syst. Evol. Microbiol.">
        <title>Complete genome sequence and cell structure of Limnochorda pilosa, a Gram-negative spore-former within the phylum Firmicutes.</title>
        <authorList>
            <person name="Watanabe M."/>
            <person name="Kojima H."/>
            <person name="Fukui M."/>
        </authorList>
    </citation>
    <scope>NUCLEOTIDE SEQUENCE [LARGE SCALE GENOMIC DNA]</scope>
    <source>
        <strain evidence="11">HC45</strain>
    </source>
</reference>
<evidence type="ECO:0000256" key="4">
    <source>
        <dbReference type="ARBA" id="ARBA00022692"/>
    </source>
</evidence>
<dbReference type="Proteomes" id="UP000065807">
    <property type="component" value="Chromosome"/>
</dbReference>
<dbReference type="EMBL" id="AP014924">
    <property type="protein sequence ID" value="BAS27831.1"/>
    <property type="molecule type" value="Genomic_DNA"/>
</dbReference>
<dbReference type="GO" id="GO:0055085">
    <property type="term" value="P:transmembrane transport"/>
    <property type="evidence" value="ECO:0007669"/>
    <property type="project" value="InterPro"/>
</dbReference>
<evidence type="ECO:0000256" key="7">
    <source>
        <dbReference type="RuleBase" id="RU363032"/>
    </source>
</evidence>
<evidence type="ECO:0000256" key="6">
    <source>
        <dbReference type="ARBA" id="ARBA00023136"/>
    </source>
</evidence>
<evidence type="ECO:0000256" key="5">
    <source>
        <dbReference type="ARBA" id="ARBA00022989"/>
    </source>
</evidence>
<dbReference type="AlphaFoldDB" id="A0A0K2SL35"/>
<dbReference type="GO" id="GO:0005886">
    <property type="term" value="C:plasma membrane"/>
    <property type="evidence" value="ECO:0007669"/>
    <property type="project" value="UniProtKB-SubCell"/>
</dbReference>
<dbReference type="InterPro" id="IPR035906">
    <property type="entry name" value="MetI-like_sf"/>
</dbReference>
<evidence type="ECO:0000313" key="11">
    <source>
        <dbReference type="Proteomes" id="UP000065807"/>
    </source>
</evidence>
<dbReference type="Pfam" id="PF00528">
    <property type="entry name" value="BPD_transp_1"/>
    <property type="match status" value="1"/>
</dbReference>
<accession>A0A0K2SL35</accession>
<keyword evidence="3" id="KW-1003">Cell membrane</keyword>
<comment type="similarity">
    <text evidence="7">Belongs to the binding-protein-dependent transport system permease family.</text>
</comment>
<name>A0A0K2SL35_LIMPI</name>
<dbReference type="KEGG" id="lpil:LIP_1990"/>
<evidence type="ECO:0000256" key="1">
    <source>
        <dbReference type="ARBA" id="ARBA00004651"/>
    </source>
</evidence>
<keyword evidence="5 7" id="KW-1133">Transmembrane helix</keyword>
<feature type="transmembrane region" description="Helical" evidence="7">
    <location>
        <begin position="175"/>
        <end position="195"/>
    </location>
</feature>
<evidence type="ECO:0000313" key="10">
    <source>
        <dbReference type="EMBL" id="BAS27831.1"/>
    </source>
</evidence>
<dbReference type="PANTHER" id="PTHR43744">
    <property type="entry name" value="ABC TRANSPORTER PERMEASE PROTEIN MG189-RELATED-RELATED"/>
    <property type="match status" value="1"/>
</dbReference>
<sequence>MNPRPTSQAGSDRPGEAVAARAGSSPAGPILRRPARLRVPLAFLLAQAGLLVYTTLVVGPLLWTALTSLKSSLELFRNIWGLPQSWLWSNYASAWTNARIGSGFVNSLLVSGVAVPVILLLAAMAAFAITRIDFRGRRALLTLFVSGLMIPQALVLVPLFILLGHLGLLNTRTGLILVYVAFAFPFNIFLMVPFFNAVPRALEEAALADGASHAQVFWRVDLPLARTGLVIAGVFQFFADWGEYVLAYTVLSSDRLRTLPLAVADMVLRQQYQTDWGALFAGLIIALVPVILIYALFQRWISEGILSGSIKG</sequence>
<feature type="region of interest" description="Disordered" evidence="8">
    <location>
        <begin position="1"/>
        <end position="26"/>
    </location>
</feature>
<feature type="domain" description="ABC transmembrane type-1" evidence="9">
    <location>
        <begin position="104"/>
        <end position="297"/>
    </location>
</feature>